<dbReference type="OrthoDB" id="8535539at2"/>
<proteinExistence type="inferred from homology"/>
<dbReference type="Gene3D" id="3.20.20.70">
    <property type="entry name" value="Aldolase class I"/>
    <property type="match status" value="1"/>
</dbReference>
<dbReference type="AlphaFoldDB" id="A0A6C1KXG1"/>
<dbReference type="EMBL" id="VAUP01000009">
    <property type="protein sequence ID" value="TLX44393.1"/>
    <property type="molecule type" value="Genomic_DNA"/>
</dbReference>
<sequence length="235" mass="24017">MQLIPVVDLKGGCVVHALRGDRDAYRPIHTPIAATSAAEDVVAGLLALAPFRTLYIADLDAIAGTGGHGEVIEGLKAAFPHLDLWIDAGETHADQVRTRAAQGRGTSVIGTETLPDVAAAREVLAATGAILSLDHDAAGSRGPEGVHEDAALWPERVIVMTLARVGSGEGPDLAALARTAARAAASGRHPLLYAAGGVRGPEDLDRLAAAGAAGVLVASALHDGRIGPDTARRWA</sequence>
<evidence type="ECO:0000256" key="2">
    <source>
        <dbReference type="ARBA" id="ARBA00022605"/>
    </source>
</evidence>
<dbReference type="InterPro" id="IPR006062">
    <property type="entry name" value="His_biosynth"/>
</dbReference>
<evidence type="ECO:0000256" key="1">
    <source>
        <dbReference type="ARBA" id="ARBA00009667"/>
    </source>
</evidence>
<comment type="caution">
    <text evidence="6">The sequence shown here is derived from an EMBL/GenBank/DDBJ whole genome shotgun (WGS) entry which is preliminary data.</text>
</comment>
<evidence type="ECO:0000256" key="3">
    <source>
        <dbReference type="ARBA" id="ARBA00023102"/>
    </source>
</evidence>
<dbReference type="Proteomes" id="UP000305131">
    <property type="component" value="Unassembled WGS sequence"/>
</dbReference>
<gene>
    <name evidence="6" type="ORF">FBQ73_03230</name>
</gene>
<evidence type="ECO:0000256" key="4">
    <source>
        <dbReference type="ARBA" id="ARBA00029440"/>
    </source>
</evidence>
<keyword evidence="2 5" id="KW-0028">Amino-acid biosynthesis</keyword>
<dbReference type="InterPro" id="IPR011060">
    <property type="entry name" value="RibuloseP-bd_barrel"/>
</dbReference>
<evidence type="ECO:0000313" key="7">
    <source>
        <dbReference type="Proteomes" id="UP000305131"/>
    </source>
</evidence>
<comment type="pathway">
    <text evidence="4">Amino-acid biosynthesis.</text>
</comment>
<reference evidence="6 7" key="1">
    <citation type="submission" date="2019-05" db="EMBL/GenBank/DDBJ databases">
        <authorList>
            <person name="Zhou X."/>
        </authorList>
    </citation>
    <scope>NUCLEOTIDE SEQUENCE [LARGE SCALE GENOMIC DNA]</scope>
    <source>
        <strain evidence="6 7">DSM 432</strain>
    </source>
</reference>
<name>A0A6C1KXG1_XANAU</name>
<keyword evidence="3 5" id="KW-0368">Histidine biosynthesis</keyword>
<dbReference type="Pfam" id="PF00977">
    <property type="entry name" value="His_biosynth"/>
    <property type="match status" value="1"/>
</dbReference>
<comment type="similarity">
    <text evidence="1 5">Belongs to the HisA/HisF family.</text>
</comment>
<dbReference type="InterPro" id="IPR013785">
    <property type="entry name" value="Aldolase_TIM"/>
</dbReference>
<dbReference type="GO" id="GO:0000105">
    <property type="term" value="P:L-histidine biosynthetic process"/>
    <property type="evidence" value="ECO:0007669"/>
    <property type="project" value="UniProtKB-KW"/>
</dbReference>
<accession>A0A6C1KXG1</accession>
<protein>
    <submittedName>
        <fullName evidence="6">Nickel transporter</fullName>
    </submittedName>
</protein>
<evidence type="ECO:0000256" key="5">
    <source>
        <dbReference type="RuleBase" id="RU003657"/>
    </source>
</evidence>
<dbReference type="SUPFAM" id="SSF51366">
    <property type="entry name" value="Ribulose-phoshate binding barrel"/>
    <property type="match status" value="1"/>
</dbReference>
<dbReference type="CDD" id="cd04723">
    <property type="entry name" value="HisA_HisF"/>
    <property type="match status" value="1"/>
</dbReference>
<organism evidence="6 7">
    <name type="scientific">Xanthobacter autotrophicus</name>
    <dbReference type="NCBI Taxonomy" id="280"/>
    <lineage>
        <taxon>Bacteria</taxon>
        <taxon>Pseudomonadati</taxon>
        <taxon>Pseudomonadota</taxon>
        <taxon>Alphaproteobacteria</taxon>
        <taxon>Hyphomicrobiales</taxon>
        <taxon>Xanthobacteraceae</taxon>
        <taxon>Xanthobacter</taxon>
    </lineage>
</organism>
<dbReference type="RefSeq" id="WP_138398091.1">
    <property type="nucleotide sequence ID" value="NZ_JBAFVM010000016.1"/>
</dbReference>
<evidence type="ECO:0000313" key="6">
    <source>
        <dbReference type="EMBL" id="TLX44393.1"/>
    </source>
</evidence>